<evidence type="ECO:0000313" key="4">
    <source>
        <dbReference type="Proteomes" id="UP000318704"/>
    </source>
</evidence>
<proteinExistence type="predicted"/>
<keyword evidence="2" id="KW-0812">Transmembrane</keyword>
<protein>
    <submittedName>
        <fullName evidence="3">Uncharacterized protein</fullName>
    </submittedName>
</protein>
<dbReference type="RefSeq" id="WP_144986249.1">
    <property type="nucleotide sequence ID" value="NZ_CP037920.1"/>
</dbReference>
<dbReference type="AlphaFoldDB" id="A0A517VY84"/>
<accession>A0A517VY84</accession>
<sequence>MESETTPQQARTQFEQQAAPPKRSWRRYLISSLIQVTILLTLYVLSIGPFFWQWFASYNSMGSPFFAAFYMPLLFVCEYVPPISDGVNWYINLWIG</sequence>
<organism evidence="3 4">
    <name type="scientific">Gimesia aquarii</name>
    <dbReference type="NCBI Taxonomy" id="2527964"/>
    <lineage>
        <taxon>Bacteria</taxon>
        <taxon>Pseudomonadati</taxon>
        <taxon>Planctomycetota</taxon>
        <taxon>Planctomycetia</taxon>
        <taxon>Planctomycetales</taxon>
        <taxon>Planctomycetaceae</taxon>
        <taxon>Gimesia</taxon>
    </lineage>
</organism>
<dbReference type="Proteomes" id="UP000318704">
    <property type="component" value="Chromosome"/>
</dbReference>
<feature type="compositionally biased region" description="Polar residues" evidence="1">
    <location>
        <begin position="1"/>
        <end position="16"/>
    </location>
</feature>
<gene>
    <name evidence="3" type="ORF">V144x_34500</name>
</gene>
<evidence type="ECO:0000256" key="1">
    <source>
        <dbReference type="SAM" id="MobiDB-lite"/>
    </source>
</evidence>
<feature type="region of interest" description="Disordered" evidence="1">
    <location>
        <begin position="1"/>
        <end position="22"/>
    </location>
</feature>
<feature type="transmembrane region" description="Helical" evidence="2">
    <location>
        <begin position="28"/>
        <end position="55"/>
    </location>
</feature>
<name>A0A517VY84_9PLAN</name>
<dbReference type="KEGG" id="gaw:V144x_34500"/>
<evidence type="ECO:0000313" key="3">
    <source>
        <dbReference type="EMBL" id="QDT97967.1"/>
    </source>
</evidence>
<reference evidence="3 4" key="1">
    <citation type="submission" date="2019-03" db="EMBL/GenBank/DDBJ databases">
        <title>Deep-cultivation of Planctomycetes and their phenomic and genomic characterization uncovers novel biology.</title>
        <authorList>
            <person name="Wiegand S."/>
            <person name="Jogler M."/>
            <person name="Boedeker C."/>
            <person name="Pinto D."/>
            <person name="Vollmers J."/>
            <person name="Rivas-Marin E."/>
            <person name="Kohn T."/>
            <person name="Peeters S.H."/>
            <person name="Heuer A."/>
            <person name="Rast P."/>
            <person name="Oberbeckmann S."/>
            <person name="Bunk B."/>
            <person name="Jeske O."/>
            <person name="Meyerdierks A."/>
            <person name="Storesund J.E."/>
            <person name="Kallscheuer N."/>
            <person name="Luecker S."/>
            <person name="Lage O.M."/>
            <person name="Pohl T."/>
            <person name="Merkel B.J."/>
            <person name="Hornburger P."/>
            <person name="Mueller R.-W."/>
            <person name="Bruemmer F."/>
            <person name="Labrenz M."/>
            <person name="Spormann A.M."/>
            <person name="Op den Camp H."/>
            <person name="Overmann J."/>
            <person name="Amann R."/>
            <person name="Jetten M.S.M."/>
            <person name="Mascher T."/>
            <person name="Medema M.H."/>
            <person name="Devos D.P."/>
            <person name="Kaster A.-K."/>
            <person name="Ovreas L."/>
            <person name="Rohde M."/>
            <person name="Galperin M.Y."/>
            <person name="Jogler C."/>
        </authorList>
    </citation>
    <scope>NUCLEOTIDE SEQUENCE [LARGE SCALE GENOMIC DNA]</scope>
    <source>
        <strain evidence="3 4">V144</strain>
    </source>
</reference>
<keyword evidence="2" id="KW-0472">Membrane</keyword>
<dbReference type="EMBL" id="CP037920">
    <property type="protein sequence ID" value="QDT97967.1"/>
    <property type="molecule type" value="Genomic_DNA"/>
</dbReference>
<feature type="transmembrane region" description="Helical" evidence="2">
    <location>
        <begin position="61"/>
        <end position="80"/>
    </location>
</feature>
<keyword evidence="2" id="KW-1133">Transmembrane helix</keyword>
<evidence type="ECO:0000256" key="2">
    <source>
        <dbReference type="SAM" id="Phobius"/>
    </source>
</evidence>